<dbReference type="Proteomes" id="UP001194468">
    <property type="component" value="Unassembled WGS sequence"/>
</dbReference>
<name>A0AAD4G5P0_BOLED</name>
<dbReference type="AlphaFoldDB" id="A0AAD4G5P0"/>
<reference evidence="3" key="2">
    <citation type="journal article" date="2020" name="Nat. Commun.">
        <title>Large-scale genome sequencing of mycorrhizal fungi provides insights into the early evolution of symbiotic traits.</title>
        <authorList>
            <person name="Miyauchi S."/>
            <person name="Kiss E."/>
            <person name="Kuo A."/>
            <person name="Drula E."/>
            <person name="Kohler A."/>
            <person name="Sanchez-Garcia M."/>
            <person name="Morin E."/>
            <person name="Andreopoulos B."/>
            <person name="Barry K.W."/>
            <person name="Bonito G."/>
            <person name="Buee M."/>
            <person name="Carver A."/>
            <person name="Chen C."/>
            <person name="Cichocki N."/>
            <person name="Clum A."/>
            <person name="Culley D."/>
            <person name="Crous P.W."/>
            <person name="Fauchery L."/>
            <person name="Girlanda M."/>
            <person name="Hayes R.D."/>
            <person name="Keri Z."/>
            <person name="LaButti K."/>
            <person name="Lipzen A."/>
            <person name="Lombard V."/>
            <person name="Magnuson J."/>
            <person name="Maillard F."/>
            <person name="Murat C."/>
            <person name="Nolan M."/>
            <person name="Ohm R.A."/>
            <person name="Pangilinan J."/>
            <person name="Pereira M.F."/>
            <person name="Perotto S."/>
            <person name="Peter M."/>
            <person name="Pfister S."/>
            <person name="Riley R."/>
            <person name="Sitrit Y."/>
            <person name="Stielow J.B."/>
            <person name="Szollosi G."/>
            <person name="Zifcakova L."/>
            <person name="Stursova M."/>
            <person name="Spatafora J.W."/>
            <person name="Tedersoo L."/>
            <person name="Vaario L.M."/>
            <person name="Yamada A."/>
            <person name="Yan M."/>
            <person name="Wang P."/>
            <person name="Xu J."/>
            <person name="Bruns T."/>
            <person name="Baldrian P."/>
            <person name="Vilgalys R."/>
            <person name="Dunand C."/>
            <person name="Henrissat B."/>
            <person name="Grigoriev I.V."/>
            <person name="Hibbett D."/>
            <person name="Nagy L.G."/>
            <person name="Martin F.M."/>
        </authorList>
    </citation>
    <scope>NUCLEOTIDE SEQUENCE</scope>
    <source>
        <strain evidence="3">BED1</strain>
    </source>
</reference>
<organism evidence="3 4">
    <name type="scientific">Boletus edulis BED1</name>
    <dbReference type="NCBI Taxonomy" id="1328754"/>
    <lineage>
        <taxon>Eukaryota</taxon>
        <taxon>Fungi</taxon>
        <taxon>Dikarya</taxon>
        <taxon>Basidiomycota</taxon>
        <taxon>Agaricomycotina</taxon>
        <taxon>Agaricomycetes</taxon>
        <taxon>Agaricomycetidae</taxon>
        <taxon>Boletales</taxon>
        <taxon>Boletineae</taxon>
        <taxon>Boletaceae</taxon>
        <taxon>Boletoideae</taxon>
        <taxon>Boletus</taxon>
    </lineage>
</organism>
<accession>A0AAD4G5P0</accession>
<evidence type="ECO:0000313" key="3">
    <source>
        <dbReference type="EMBL" id="KAF8416726.1"/>
    </source>
</evidence>
<evidence type="ECO:0000256" key="2">
    <source>
        <dbReference type="SAM" id="Phobius"/>
    </source>
</evidence>
<keyword evidence="2" id="KW-0472">Membrane</keyword>
<dbReference type="EMBL" id="WHUW01000246">
    <property type="protein sequence ID" value="KAF8416726.1"/>
    <property type="molecule type" value="Genomic_DNA"/>
</dbReference>
<evidence type="ECO:0000313" key="4">
    <source>
        <dbReference type="Proteomes" id="UP001194468"/>
    </source>
</evidence>
<comment type="caution">
    <text evidence="3">The sequence shown here is derived from an EMBL/GenBank/DDBJ whole genome shotgun (WGS) entry which is preliminary data.</text>
</comment>
<feature type="region of interest" description="Disordered" evidence="1">
    <location>
        <begin position="206"/>
        <end position="225"/>
    </location>
</feature>
<feature type="transmembrane region" description="Helical" evidence="2">
    <location>
        <begin position="6"/>
        <end position="30"/>
    </location>
</feature>
<gene>
    <name evidence="3" type="ORF">L210DRAFT_919758</name>
</gene>
<keyword evidence="2" id="KW-1133">Transmembrane helix</keyword>
<feature type="region of interest" description="Disordered" evidence="1">
    <location>
        <begin position="173"/>
        <end position="192"/>
    </location>
</feature>
<evidence type="ECO:0000256" key="1">
    <source>
        <dbReference type="SAM" id="MobiDB-lite"/>
    </source>
</evidence>
<protein>
    <submittedName>
        <fullName evidence="3">Uncharacterized protein</fullName>
    </submittedName>
</protein>
<proteinExistence type="predicted"/>
<keyword evidence="4" id="KW-1185">Reference proteome</keyword>
<reference evidence="3" key="1">
    <citation type="submission" date="2019-10" db="EMBL/GenBank/DDBJ databases">
        <authorList>
            <consortium name="DOE Joint Genome Institute"/>
            <person name="Kuo A."/>
            <person name="Miyauchi S."/>
            <person name="Kiss E."/>
            <person name="Drula E."/>
            <person name="Kohler A."/>
            <person name="Sanchez-Garcia M."/>
            <person name="Andreopoulos B."/>
            <person name="Barry K.W."/>
            <person name="Bonito G."/>
            <person name="Buee M."/>
            <person name="Carver A."/>
            <person name="Chen C."/>
            <person name="Cichocki N."/>
            <person name="Clum A."/>
            <person name="Culley D."/>
            <person name="Crous P.W."/>
            <person name="Fauchery L."/>
            <person name="Girlanda M."/>
            <person name="Hayes R."/>
            <person name="Keri Z."/>
            <person name="LaButti K."/>
            <person name="Lipzen A."/>
            <person name="Lombard V."/>
            <person name="Magnuson J."/>
            <person name="Maillard F."/>
            <person name="Morin E."/>
            <person name="Murat C."/>
            <person name="Nolan M."/>
            <person name="Ohm R."/>
            <person name="Pangilinan J."/>
            <person name="Pereira M."/>
            <person name="Perotto S."/>
            <person name="Peter M."/>
            <person name="Riley R."/>
            <person name="Sitrit Y."/>
            <person name="Stielow B."/>
            <person name="Szollosi G."/>
            <person name="Zifcakova L."/>
            <person name="Stursova M."/>
            <person name="Spatafora J.W."/>
            <person name="Tedersoo L."/>
            <person name="Vaario L.-M."/>
            <person name="Yamada A."/>
            <person name="Yan M."/>
            <person name="Wang P."/>
            <person name="Xu J."/>
            <person name="Bruns T."/>
            <person name="Baldrian P."/>
            <person name="Vilgalys R."/>
            <person name="Henrissat B."/>
            <person name="Grigoriev I.V."/>
            <person name="Hibbett D."/>
            <person name="Nagy L.G."/>
            <person name="Martin F.M."/>
        </authorList>
    </citation>
    <scope>NUCLEOTIDE SEQUENCE</scope>
    <source>
        <strain evidence="3">BED1</strain>
    </source>
</reference>
<keyword evidence="2" id="KW-0812">Transmembrane</keyword>
<sequence length="225" mass="24718">MTTGVFSVFSSIFGFVVAAISLLAFVVNMCRSHLPSNKIKVLESLLDETETCFRKAIEDGLLTEPPFVLQTESGLIILKTRAQGLRSRAHNATNLRQDYAEFLRGTSTAIERVCQSLRKLKAQVITSSEEGRLRCIGTNSVSGATFSPLLHISPEHRPSPQLFQIPRPSSCPPALPAWSRGDTPRTFSQSSESLKAGFVAGDCLSEGTRRFNPPSHPECLRRTNN</sequence>